<keyword evidence="3" id="KW-1185">Reference proteome</keyword>
<organism evidence="2 3">
    <name type="scientific">Gaopeijia maritima</name>
    <dbReference type="NCBI Taxonomy" id="3119007"/>
    <lineage>
        <taxon>Bacteria</taxon>
        <taxon>Pseudomonadati</taxon>
        <taxon>Gemmatimonadota</taxon>
        <taxon>Longimicrobiia</taxon>
        <taxon>Gaopeijiales</taxon>
        <taxon>Gaopeijiaceae</taxon>
        <taxon>Gaopeijia</taxon>
    </lineage>
</organism>
<dbReference type="RefSeq" id="WP_405276249.1">
    <property type="nucleotide sequence ID" value="NZ_CP144380.1"/>
</dbReference>
<protein>
    <submittedName>
        <fullName evidence="2">Uncharacterized protein</fullName>
    </submittedName>
</protein>
<feature type="compositionally biased region" description="Basic and acidic residues" evidence="1">
    <location>
        <begin position="1"/>
        <end position="17"/>
    </location>
</feature>
<gene>
    <name evidence="2" type="ORF">WI372_00715</name>
</gene>
<dbReference type="SUPFAM" id="SSF55961">
    <property type="entry name" value="Bet v1-like"/>
    <property type="match status" value="1"/>
</dbReference>
<dbReference type="EMBL" id="JBBHLI010000001">
    <property type="protein sequence ID" value="MEK9499499.1"/>
    <property type="molecule type" value="Genomic_DNA"/>
</dbReference>
<evidence type="ECO:0000313" key="2">
    <source>
        <dbReference type="EMBL" id="MEK9499499.1"/>
    </source>
</evidence>
<dbReference type="Proteomes" id="UP001484239">
    <property type="component" value="Unassembled WGS sequence"/>
</dbReference>
<feature type="compositionally biased region" description="Pro residues" evidence="1">
    <location>
        <begin position="42"/>
        <end position="51"/>
    </location>
</feature>
<evidence type="ECO:0000256" key="1">
    <source>
        <dbReference type="SAM" id="MobiDB-lite"/>
    </source>
</evidence>
<feature type="region of interest" description="Disordered" evidence="1">
    <location>
        <begin position="1"/>
        <end position="51"/>
    </location>
</feature>
<comment type="caution">
    <text evidence="2">The sequence shown here is derived from an EMBL/GenBank/DDBJ whole genome shotgun (WGS) entry which is preliminary data.</text>
</comment>
<proteinExistence type="predicted"/>
<accession>A0ABU9E444</accession>
<evidence type="ECO:0000313" key="3">
    <source>
        <dbReference type="Proteomes" id="UP001484239"/>
    </source>
</evidence>
<reference evidence="2 3" key="1">
    <citation type="submission" date="2024-02" db="EMBL/GenBank/DDBJ databases">
        <title>A novel Gemmatimonadota bacterium.</title>
        <authorList>
            <person name="Du Z.-J."/>
            <person name="Ye Y.-Q."/>
        </authorList>
    </citation>
    <scope>NUCLEOTIDE SEQUENCE [LARGE SCALE GENOMIC DNA]</scope>
    <source>
        <strain evidence="2 3">DH-20</strain>
    </source>
</reference>
<name>A0ABU9E444_9BACT</name>
<sequence length="231" mass="26200">MTKDRDFKRRVRERMAKTGESYTAARAHLLGERPAAPDAASPAPPAPPPIPSDYLELAGMSDEAVAEATGRDWPTWTRWLDERDAASLSHREIARLLADHTPGMWWAQSVTGAYERIRKLRDHGQRRDGRYESNRSRTLPVGAAELFRWISDPELRARWLSDPFDEGAVNPPRSVRLGWPDGTRVQLYIEAKGESKAQISAQHTGLADADHRDRQRLYWAERLDVLKALVS</sequence>